<evidence type="ECO:0000256" key="1">
    <source>
        <dbReference type="SAM" id="MobiDB-lite"/>
    </source>
</evidence>
<dbReference type="Proteomes" id="UP001528823">
    <property type="component" value="Unassembled WGS sequence"/>
</dbReference>
<comment type="caution">
    <text evidence="2">The sequence shown here is derived from an EMBL/GenBank/DDBJ whole genome shotgun (WGS) entry which is preliminary data.</text>
</comment>
<organism evidence="2 3">
    <name type="scientific">Spartinivicinus poritis</name>
    <dbReference type="NCBI Taxonomy" id="2994640"/>
    <lineage>
        <taxon>Bacteria</taxon>
        <taxon>Pseudomonadati</taxon>
        <taxon>Pseudomonadota</taxon>
        <taxon>Gammaproteobacteria</taxon>
        <taxon>Oceanospirillales</taxon>
        <taxon>Zooshikellaceae</taxon>
        <taxon>Spartinivicinus</taxon>
    </lineage>
</organism>
<accession>A0ABT5U6Y0</accession>
<keyword evidence="3" id="KW-1185">Reference proteome</keyword>
<gene>
    <name evidence="2" type="ORF">ORQ98_09090</name>
</gene>
<feature type="compositionally biased region" description="Low complexity" evidence="1">
    <location>
        <begin position="826"/>
        <end position="838"/>
    </location>
</feature>
<reference evidence="2 3" key="1">
    <citation type="submission" date="2022-11" db="EMBL/GenBank/DDBJ databases">
        <title>Spartinivicinus poritis sp. nov., isolated from scleractinian coral Porites lutea.</title>
        <authorList>
            <person name="Zhang G."/>
            <person name="Cai L."/>
            <person name="Wei Q."/>
        </authorList>
    </citation>
    <scope>NUCLEOTIDE SEQUENCE [LARGE SCALE GENOMIC DNA]</scope>
    <source>
        <strain evidence="2 3">A2-2</strain>
    </source>
</reference>
<dbReference type="EMBL" id="JAPMOU010000009">
    <property type="protein sequence ID" value="MDE1462126.1"/>
    <property type="molecule type" value="Genomic_DNA"/>
</dbReference>
<feature type="region of interest" description="Disordered" evidence="1">
    <location>
        <begin position="811"/>
        <end position="840"/>
    </location>
</feature>
<protein>
    <submittedName>
        <fullName evidence="2">Baseplate J/gp47 family protein</fullName>
    </submittedName>
</protein>
<evidence type="ECO:0000313" key="3">
    <source>
        <dbReference type="Proteomes" id="UP001528823"/>
    </source>
</evidence>
<proteinExistence type="predicted"/>
<dbReference type="RefSeq" id="WP_274688485.1">
    <property type="nucleotide sequence ID" value="NZ_JAPMOU010000009.1"/>
</dbReference>
<name>A0ABT5U6Y0_9GAMM</name>
<evidence type="ECO:0000313" key="2">
    <source>
        <dbReference type="EMBL" id="MDE1462126.1"/>
    </source>
</evidence>
<sequence>MTINHDNQYVETSTSRPGTLQTQRNLQPLLPSYFSVEERTTEDWLIYLKQFSEWLRFYSVADNSHTDWQLFLPSQADIAKLVAWVEGDTSVSDEIKAIAARPHMALLLAFIELQKHPRLLFDRFTERHLHYYYRDLLGLTEKSPKPDHCHLVLGLESTAESVVLPVNTAFDAGSDTNDNPRHYVVTTATGINHAVLQSLRSLSLEQAINDKNHVRFVHTTLVDGTQGISLPETSALTFGEPSVSDPQRQTHGEIALQVASPLLLLSEGERVIRLSFDKRFTSTLEKKISFEHFHDYFDFALTTSDGWVWLMDQPRQSHGYTGDDRIVISEEATEGVQSTFLIGTEYSGDAVVVEIKLTALFPAIQVPESQSLGSPELPQLKLALKETDSHFVKHYQTFKMGLLNTVSLHVSVKGLTLPLIRNDEGPLDPGGPMELFGSQPAPQAETQLTHTELSLKALDWLSVNLDWNNKPNDLFEYYKPYRDYLIATQDGDFSQWPNHQVAVGSAYHYEADQLLFESTSISAKDASTLYPENFSWPDYAELPLDNSEPREWPVWYGFRLGHDDFGHSLYASVTTWHANQYAQQQLQYQIDLEDYEDAKAAYPQALAAYTESMQHYQQALSEYQVQKSQYDQPWTAHWASLWFYLISDPTTSDSEVGLYDAYHQRIVRNNTTTTAAFNIYIWDNNLRLWTEQRAFNLSNGGNQQMADFLNSLVYGQSVVITSGNAIGTVAERSLPALVEAIENCGGSQSWFTNSNLSTCVFVGQARSGAGQGAQHNHDKKTFSLFSVTSNGSLAFEKDYAAKSEFSDKTKPLAAPYDRYDPPSKPIAPTEPQQPTAPASIDEPVIVPEPWTPTINSIQVDYEAKADFSVNQLSPTSRHQLYHLNPLGLQNLSDVDKKTFVSVFDNTGYLYLGFSQAPLGGTLETLFQIAPIDSADEDDTDSELTWSYMATEGVTQQWVRFGVDNQTKDTERALILSDETNTLLDSGIISFGLLAEMTRTGAYLGDNQLWLRAAVKRPNGTLSTLAWSELDGVYSQAVKVTYNDEISPPLHLPDALPANTIAALVEDSVEPAIRAAIGSVTQPFPSFEGRPAESPDAFAMRVSERLRHKGRALNLWDYERLVLEQFPEIFLANCQRVEGQGFHVRLLVVPKTADPELLKPTVPPYLRLKIQDYLQTLMSPVVQLDVRAPRFHEVQFDIALTFEPQYDPGVVVKTLNDELTAMLSPWVGGGESSNLKGSIYLSDVVTFVEQRDYVNLVMQVGAYLIKGDGEKPVKVEGSEIKPEAPDIVLVPAKKHILRALPEGKAIFEGISIMEIEYDFEVAPN</sequence>